<accession>A0A1D9G098</accession>
<dbReference type="GO" id="GO:0003677">
    <property type="term" value="F:DNA binding"/>
    <property type="evidence" value="ECO:0007669"/>
    <property type="project" value="UniProtKB-KW"/>
</dbReference>
<feature type="compositionally biased region" description="Basic and acidic residues" evidence="2">
    <location>
        <begin position="377"/>
        <end position="386"/>
    </location>
</feature>
<evidence type="ECO:0000313" key="3">
    <source>
        <dbReference type="EMBL" id="AOY81036.1"/>
    </source>
</evidence>
<sequence length="494" mass="56790">MYRTIPVKATFTDEENAFWVFQGEQANSLINCAIYYAKQKHYSWLREQPEGYTTYWRDDVLKFGWKTYRCAVKYPELDKALKMSPHYKAMAAQSAQQTLKSVGESMTSYNQLVRQYYKGEVDRPRLPRYRQKGGLAAVTFPKQALTYKKGLFYPSVSKESKPELLCEITLEPPEFIDPDWVKEVTIRPYLGQLWIDWVIDDGRQSYEHNPNLDYSQAWSFDHGGDNWLTGVSTQGKSLIIDGRKLKSMNQGYARLVAKYKTGKPEFFWDANLDSPKATLRERVQRKRNNQMRDAINKAARFIINRCLNDRVRNIIFGWNERQKDSINIGRRSNQIFVAIPTKRLIERLKQLCPEYGIKLTITEESYTSKASYLDEDPLPKHGEKPKGWKPSGKRVRRGLYETAKGYLINADTNGAANIARKVATQLGLDLAKVGSGSLTLPHRYVRVAWPTANLFNSLKKSYRTRSEAARVHPAASLLVESPVLQPGEMSTPIT</sequence>
<evidence type="ECO:0000256" key="2">
    <source>
        <dbReference type="SAM" id="MobiDB-lite"/>
    </source>
</evidence>
<organism evidence="3 4">
    <name type="scientific">Moorena producens (strain JHB)</name>
    <dbReference type="NCBI Taxonomy" id="1454205"/>
    <lineage>
        <taxon>Bacteria</taxon>
        <taxon>Bacillati</taxon>
        <taxon>Cyanobacteriota</taxon>
        <taxon>Cyanophyceae</taxon>
        <taxon>Coleofasciculales</taxon>
        <taxon>Coleofasciculaceae</taxon>
        <taxon>Moorena</taxon>
    </lineage>
</organism>
<gene>
    <name evidence="3" type="ORF">BJP36_15120</name>
</gene>
<dbReference type="NCBIfam" id="TIGR01766">
    <property type="entry name" value="IS200/IS605 family accessory protein TnpB-like domain"/>
    <property type="match status" value="1"/>
</dbReference>
<proteinExistence type="predicted"/>
<name>A0A1D9G098_MOOP1</name>
<protein>
    <submittedName>
        <fullName evidence="3">Transposase</fullName>
    </submittedName>
</protein>
<dbReference type="AlphaFoldDB" id="A0A1D9G098"/>
<evidence type="ECO:0000313" key="4">
    <source>
        <dbReference type="Proteomes" id="UP000176944"/>
    </source>
</evidence>
<feature type="region of interest" description="Disordered" evidence="2">
    <location>
        <begin position="372"/>
        <end position="393"/>
    </location>
</feature>
<keyword evidence="1" id="KW-0238">DNA-binding</keyword>
<dbReference type="EMBL" id="CP017708">
    <property type="protein sequence ID" value="AOY81036.1"/>
    <property type="molecule type" value="Genomic_DNA"/>
</dbReference>
<evidence type="ECO:0000256" key="1">
    <source>
        <dbReference type="ARBA" id="ARBA00023125"/>
    </source>
</evidence>
<dbReference type="InterPro" id="IPR010095">
    <property type="entry name" value="Cas12f1-like_TNB"/>
</dbReference>
<reference evidence="4" key="1">
    <citation type="submission" date="2016-10" db="EMBL/GenBank/DDBJ databases">
        <title>Comparative genomics uncovers the prolific and rare metabolic potential of the cyanobacterial genus Moorea.</title>
        <authorList>
            <person name="Leao T."/>
            <person name="Castelao G."/>
            <person name="Korobeynikov A."/>
            <person name="Monroe E.A."/>
            <person name="Podell S."/>
            <person name="Glukhov E."/>
            <person name="Allen E."/>
            <person name="Gerwick W.H."/>
            <person name="Gerwick L."/>
        </authorList>
    </citation>
    <scope>NUCLEOTIDE SEQUENCE [LARGE SCALE GENOMIC DNA]</scope>
    <source>
        <strain evidence="4">JHB</strain>
    </source>
</reference>
<dbReference type="Proteomes" id="UP000176944">
    <property type="component" value="Chromosome"/>
</dbReference>